<name>A0A6M3LEZ5_9ZZZZ</name>
<evidence type="ECO:0000313" key="1">
    <source>
        <dbReference type="EMBL" id="QJA93003.1"/>
    </source>
</evidence>
<keyword evidence="1" id="KW-0489">Methyltransferase</keyword>
<accession>A0A6M3LEZ5</accession>
<organism evidence="1">
    <name type="scientific">viral metagenome</name>
    <dbReference type="NCBI Taxonomy" id="1070528"/>
    <lineage>
        <taxon>unclassified sequences</taxon>
        <taxon>metagenomes</taxon>
        <taxon>organismal metagenomes</taxon>
    </lineage>
</organism>
<proteinExistence type="predicted"/>
<dbReference type="GO" id="GO:0008168">
    <property type="term" value="F:methyltransferase activity"/>
    <property type="evidence" value="ECO:0007669"/>
    <property type="project" value="UniProtKB-KW"/>
</dbReference>
<sequence>MEKIINTDISPTTLLRGPVQLVFAIKHGLLPEHYFLEIGCSKLFCGQNFIIYLDRDRYMAVDVENIERNRLYVKQHEVLRSKNPKLLLLSKPISINPESLITFDHIDMAIGFNIFTHNPLSTLVNWINYLSNKTSQMFINLNIAEDSGNENGTLFWVTEKEFYKYVEGICCLERLEPLPGTKNNEAWKYNLHLTQWVYKITW</sequence>
<reference evidence="1" key="1">
    <citation type="submission" date="2020-03" db="EMBL/GenBank/DDBJ databases">
        <title>The deep terrestrial virosphere.</title>
        <authorList>
            <person name="Holmfeldt K."/>
            <person name="Nilsson E."/>
            <person name="Simone D."/>
            <person name="Lopez-Fernandez M."/>
            <person name="Wu X."/>
            <person name="de Brujin I."/>
            <person name="Lundin D."/>
            <person name="Andersson A."/>
            <person name="Bertilsson S."/>
            <person name="Dopson M."/>
        </authorList>
    </citation>
    <scope>NUCLEOTIDE SEQUENCE</scope>
    <source>
        <strain evidence="1">MM415B04391</strain>
    </source>
</reference>
<dbReference type="GO" id="GO:0032259">
    <property type="term" value="P:methylation"/>
    <property type="evidence" value="ECO:0007669"/>
    <property type="project" value="UniProtKB-KW"/>
</dbReference>
<keyword evidence="1" id="KW-0808">Transferase</keyword>
<dbReference type="EMBL" id="MT143114">
    <property type="protein sequence ID" value="QJA93003.1"/>
    <property type="molecule type" value="Genomic_DNA"/>
</dbReference>
<gene>
    <name evidence="1" type="ORF">MM415B04391_0009</name>
</gene>
<dbReference type="AlphaFoldDB" id="A0A6M3LEZ5"/>
<protein>
    <submittedName>
        <fullName evidence="1">Putative methyltransferase</fullName>
    </submittedName>
</protein>